<dbReference type="InterPro" id="IPR038028">
    <property type="entry name" value="BPTF"/>
</dbReference>
<protein>
    <submittedName>
        <fullName evidence="4">DDT domain-containing protein</fullName>
    </submittedName>
</protein>
<evidence type="ECO:0000313" key="4">
    <source>
        <dbReference type="WBParaSite" id="ACAC_0000268401-mRNA-1"/>
    </source>
</evidence>
<feature type="region of interest" description="Disordered" evidence="2">
    <location>
        <begin position="556"/>
        <end position="585"/>
    </location>
</feature>
<keyword evidence="3" id="KW-1185">Reference proteome</keyword>
<feature type="region of interest" description="Disordered" evidence="2">
    <location>
        <begin position="623"/>
        <end position="654"/>
    </location>
</feature>
<dbReference type="STRING" id="6313.A0A158P7K1"/>
<dbReference type="PANTHER" id="PTHR45975:SF2">
    <property type="entry name" value="NUCLEOSOME-REMODELING FACTOR SUBUNIT BPTF"/>
    <property type="match status" value="1"/>
</dbReference>
<evidence type="ECO:0000313" key="3">
    <source>
        <dbReference type="Proteomes" id="UP000035642"/>
    </source>
</evidence>
<proteinExistence type="predicted"/>
<reference evidence="3" key="1">
    <citation type="submission" date="2012-09" db="EMBL/GenBank/DDBJ databases">
        <authorList>
            <person name="Martin A.A."/>
        </authorList>
    </citation>
    <scope>NUCLEOTIDE SEQUENCE</scope>
</reference>
<organism evidence="3 4">
    <name type="scientific">Angiostrongylus cantonensis</name>
    <name type="common">Rat lungworm</name>
    <dbReference type="NCBI Taxonomy" id="6313"/>
    <lineage>
        <taxon>Eukaryota</taxon>
        <taxon>Metazoa</taxon>
        <taxon>Ecdysozoa</taxon>
        <taxon>Nematoda</taxon>
        <taxon>Chromadorea</taxon>
        <taxon>Rhabditida</taxon>
        <taxon>Rhabditina</taxon>
        <taxon>Rhabditomorpha</taxon>
        <taxon>Strongyloidea</taxon>
        <taxon>Metastrongylidae</taxon>
        <taxon>Angiostrongylus</taxon>
    </lineage>
</organism>
<dbReference type="GO" id="GO:0006357">
    <property type="term" value="P:regulation of transcription by RNA polymerase II"/>
    <property type="evidence" value="ECO:0007669"/>
    <property type="project" value="InterPro"/>
</dbReference>
<feature type="compositionally biased region" description="Acidic residues" evidence="2">
    <location>
        <begin position="700"/>
        <end position="711"/>
    </location>
</feature>
<name>A0A158P7K1_ANGCA</name>
<feature type="coiled-coil region" evidence="1">
    <location>
        <begin position="195"/>
        <end position="222"/>
    </location>
</feature>
<dbReference type="Proteomes" id="UP000035642">
    <property type="component" value="Unassembled WGS sequence"/>
</dbReference>
<feature type="region of interest" description="Disordered" evidence="2">
    <location>
        <begin position="700"/>
        <end position="726"/>
    </location>
</feature>
<dbReference type="AlphaFoldDB" id="A0A158P7K1"/>
<feature type="compositionally biased region" description="Low complexity" evidence="2">
    <location>
        <begin position="641"/>
        <end position="654"/>
    </location>
</feature>
<sequence>MDESDVRYYSTAPQFYQLVKRMDPSYFEFSLCNVFFEKLSDILEQMSVTLELSSDRRDALYRENYKASKPLPPEVYLQQNNMRLMADILSMESNGGTVSARESKEDSTLEEKPFSNLIDCFKTMLGFCNGNLVNNFWSGNVDEFYRYFEELESPTTSWRKLRDLLLRLECGMRRTLFLPQWWNNLGHTRLTRTTVEDRERLMKEAQRRKKDEREAVDVFDEDIIVVKHTKLAHGISRELTRMRDEKYRLFGRGELGGWIWISRTLVRDIRFPSDGSGELLHSISIEEEDVKNRKSTNIETIVSRLKEWRLAQETGCRHQKSDVCYSPSCRSGAVMRPVCSSDTTAGYQTCYSQDCRRNKSNLDGMLNLSSSLDELETLSVDTSRVVKAYDQSKTPAPRTGVLGEDLPWPLPEVHRFISRGSKRTSIFVIPQVTLRRLAKSGGRKAIYVPSFSSTAKGNLQYWNYPAPRPCFDLCWRWLTANCTSLQSVALQLRILWASVRWLDMKPEDDDPDRRFVLHFPDRDERRWISLHKEYGPPCIYERYRISIEVLPLDDDNNEEEDDLSWTSNDRDRRKSMRRRKTVQSSNVRRISHIKEEWVDGVDLKLYEIYDYWKSYNSRPVGGNKQLSQIQRTHSTPASGDQSTSSAQNVSSSRNVVAAQGRLRYPSSRSSSASASVLHAPMFATERKRKPQYLQDYEYYGFDDDDVDDNETGDSTYSEGSELTGWEPRAAKRQRLVSRMNSKQTFRTASPATRSLRDRSYQVDTVRRGGRETLPVGDGMEHVDLIEEGVVPLGAEETIVTTDCDNETSSRLPISSTRQIFRNDTDVGGPPAVQSRTQSTPARVIMPTRTETRPVRTGFSQPVDPFMKRMAVEKAVSGADVPSGLVRRQVIRPAESYEQVPYVDDKTGENVSYTEQVRTTAVRTSVSSGYDHSSALRRVTTPRGSMMASQGIQPNHNPHRVYYVKNVVATPPSRIVLAPTSVDTNDHEEIFLDNDGYVIDGGEIEDHTTTTHLS</sequence>
<feature type="compositionally biased region" description="Polar residues" evidence="2">
    <location>
        <begin position="624"/>
        <end position="640"/>
    </location>
</feature>
<evidence type="ECO:0000256" key="1">
    <source>
        <dbReference type="SAM" id="Coils"/>
    </source>
</evidence>
<reference evidence="4" key="2">
    <citation type="submission" date="2016-04" db="UniProtKB">
        <authorList>
            <consortium name="WormBaseParasite"/>
        </authorList>
    </citation>
    <scope>IDENTIFICATION</scope>
</reference>
<feature type="compositionally biased region" description="Polar residues" evidence="2">
    <location>
        <begin position="738"/>
        <end position="752"/>
    </location>
</feature>
<keyword evidence="1" id="KW-0175">Coiled coil</keyword>
<dbReference type="WBParaSite" id="ACAC_0000268401-mRNA-1">
    <property type="protein sequence ID" value="ACAC_0000268401-mRNA-1"/>
    <property type="gene ID" value="ACAC_0000268401"/>
</dbReference>
<dbReference type="GO" id="GO:0016589">
    <property type="term" value="C:NURF complex"/>
    <property type="evidence" value="ECO:0007669"/>
    <property type="project" value="InterPro"/>
</dbReference>
<dbReference type="GO" id="GO:0000978">
    <property type="term" value="F:RNA polymerase II cis-regulatory region sequence-specific DNA binding"/>
    <property type="evidence" value="ECO:0007669"/>
    <property type="project" value="TreeGrafter"/>
</dbReference>
<accession>A0A158P7K1</accession>
<feature type="region of interest" description="Disordered" evidence="2">
    <location>
        <begin position="738"/>
        <end position="760"/>
    </location>
</feature>
<evidence type="ECO:0000256" key="2">
    <source>
        <dbReference type="SAM" id="MobiDB-lite"/>
    </source>
</evidence>
<dbReference type="PANTHER" id="PTHR45975">
    <property type="entry name" value="NUCLEOSOME-REMODELING FACTOR SUBUNIT BPTF"/>
    <property type="match status" value="1"/>
</dbReference>